<dbReference type="InterPro" id="IPR031107">
    <property type="entry name" value="Small_HSP"/>
</dbReference>
<evidence type="ECO:0000313" key="7">
    <source>
        <dbReference type="Proteomes" id="UP001556367"/>
    </source>
</evidence>
<dbReference type="CDD" id="cd06464">
    <property type="entry name" value="ACD_sHsps-like"/>
    <property type="match status" value="1"/>
</dbReference>
<dbReference type="EMBL" id="JASNQZ010000001">
    <property type="protein sequence ID" value="KAL0961071.1"/>
    <property type="molecule type" value="Genomic_DNA"/>
</dbReference>
<evidence type="ECO:0000256" key="4">
    <source>
        <dbReference type="SAM" id="MobiDB-lite"/>
    </source>
</evidence>
<comment type="caution">
    <text evidence="6">The sequence shown here is derived from an EMBL/GenBank/DDBJ whole genome shotgun (WGS) entry which is preliminary data.</text>
</comment>
<gene>
    <name evidence="6" type="ORF">HGRIS_006055</name>
</gene>
<evidence type="ECO:0000259" key="5">
    <source>
        <dbReference type="PROSITE" id="PS01031"/>
    </source>
</evidence>
<dbReference type="Gene3D" id="2.60.40.790">
    <property type="match status" value="1"/>
</dbReference>
<organism evidence="6 7">
    <name type="scientific">Hohenbuehelia grisea</name>
    <dbReference type="NCBI Taxonomy" id="104357"/>
    <lineage>
        <taxon>Eukaryota</taxon>
        <taxon>Fungi</taxon>
        <taxon>Dikarya</taxon>
        <taxon>Basidiomycota</taxon>
        <taxon>Agaricomycotina</taxon>
        <taxon>Agaricomycetes</taxon>
        <taxon>Agaricomycetidae</taxon>
        <taxon>Agaricales</taxon>
        <taxon>Pleurotineae</taxon>
        <taxon>Pleurotaceae</taxon>
        <taxon>Hohenbuehelia</taxon>
    </lineage>
</organism>
<dbReference type="SUPFAM" id="SSF49764">
    <property type="entry name" value="HSP20-like chaperones"/>
    <property type="match status" value="1"/>
</dbReference>
<protein>
    <recommendedName>
        <fullName evidence="5">SHSP domain-containing protein</fullName>
    </recommendedName>
</protein>
<evidence type="ECO:0000256" key="3">
    <source>
        <dbReference type="RuleBase" id="RU003616"/>
    </source>
</evidence>
<dbReference type="InterPro" id="IPR002068">
    <property type="entry name" value="A-crystallin/Hsp20_dom"/>
</dbReference>
<evidence type="ECO:0000256" key="1">
    <source>
        <dbReference type="ARBA" id="ARBA00023016"/>
    </source>
</evidence>
<evidence type="ECO:0000313" key="6">
    <source>
        <dbReference type="EMBL" id="KAL0961071.1"/>
    </source>
</evidence>
<comment type="similarity">
    <text evidence="2 3">Belongs to the small heat shock protein (HSP20) family.</text>
</comment>
<evidence type="ECO:0000256" key="2">
    <source>
        <dbReference type="PROSITE-ProRule" id="PRU00285"/>
    </source>
</evidence>
<sequence length="192" mass="20829">MSHIARNLLHEFRPLFRMLEEPLSRSPSYFGLPSRSLLDDPFFRNSALSRPAVDVSEEGNVYVVEADLPGVKKENVEVRIGDGGRSLTIEGRILSRRSADAATNTAPQEIIANDQSGSSNDASTAPTAVAQADSSNQLSTERMFSGSSTFTRTVWLPRPVDTNKVSAALNDGILTIRVQKAEDKASVSIPIN</sequence>
<dbReference type="InterPro" id="IPR008978">
    <property type="entry name" value="HSP20-like_chaperone"/>
</dbReference>
<dbReference type="Pfam" id="PF00011">
    <property type="entry name" value="HSP20"/>
    <property type="match status" value="1"/>
</dbReference>
<keyword evidence="1" id="KW-0346">Stress response</keyword>
<proteinExistence type="inferred from homology"/>
<feature type="domain" description="SHSP" evidence="5">
    <location>
        <begin position="44"/>
        <end position="192"/>
    </location>
</feature>
<reference evidence="7" key="1">
    <citation type="submission" date="2024-06" db="EMBL/GenBank/DDBJ databases">
        <title>Multi-omics analyses provide insights into the biosynthesis of the anticancer antibiotic pleurotin in Hohenbuehelia grisea.</title>
        <authorList>
            <person name="Weaver J.A."/>
            <person name="Alberti F."/>
        </authorList>
    </citation>
    <scope>NUCLEOTIDE SEQUENCE [LARGE SCALE GENOMIC DNA]</scope>
    <source>
        <strain evidence="7">T-177</strain>
    </source>
</reference>
<feature type="region of interest" description="Disordered" evidence="4">
    <location>
        <begin position="109"/>
        <end position="143"/>
    </location>
</feature>
<accession>A0ABR3JZW0</accession>
<name>A0ABR3JZW0_9AGAR</name>
<dbReference type="Proteomes" id="UP001556367">
    <property type="component" value="Unassembled WGS sequence"/>
</dbReference>
<dbReference type="PANTHER" id="PTHR11527">
    <property type="entry name" value="HEAT-SHOCK PROTEIN 20 FAMILY MEMBER"/>
    <property type="match status" value="1"/>
</dbReference>
<keyword evidence="7" id="KW-1185">Reference proteome</keyword>
<dbReference type="PROSITE" id="PS01031">
    <property type="entry name" value="SHSP"/>
    <property type="match status" value="1"/>
</dbReference>